<comment type="caution">
    <text evidence="1">The sequence shown here is derived from an EMBL/GenBank/DDBJ whole genome shotgun (WGS) entry which is preliminary data.</text>
</comment>
<accession>A0A402DC72</accession>
<dbReference type="EMBL" id="BIFY01000022">
    <property type="protein sequence ID" value="GCE59819.1"/>
    <property type="molecule type" value="Genomic_DNA"/>
</dbReference>
<dbReference type="RefSeq" id="WP_130757012.1">
    <property type="nucleotide sequence ID" value="NZ_BIFY01000022.1"/>
</dbReference>
<sequence>MQKLTIRQAFKTTQDYFKISGKDLSEVSGIGTPHISSFRNGKNWISEDTLEKLLDGMEELAPGSRRYFGLLVSGGSEPNLEDLIEIIGADRLMVAIAEKFKKDRETINYLQQSLIMS</sequence>
<dbReference type="Proteomes" id="UP000289660">
    <property type="component" value="Unassembled WGS sequence"/>
</dbReference>
<dbReference type="GO" id="GO:0003677">
    <property type="term" value="F:DNA binding"/>
    <property type="evidence" value="ECO:0007669"/>
    <property type="project" value="InterPro"/>
</dbReference>
<gene>
    <name evidence="1" type="ORF">MiAbB_01738</name>
</gene>
<evidence type="ECO:0000313" key="2">
    <source>
        <dbReference type="Proteomes" id="UP000289660"/>
    </source>
</evidence>
<organism evidence="1 2">
    <name type="scientific">Microcystis aeruginosa NIES-4285</name>
    <dbReference type="NCBI Taxonomy" id="2497681"/>
    <lineage>
        <taxon>Bacteria</taxon>
        <taxon>Bacillati</taxon>
        <taxon>Cyanobacteriota</taxon>
        <taxon>Cyanophyceae</taxon>
        <taxon>Oscillatoriophycideae</taxon>
        <taxon>Chroococcales</taxon>
        <taxon>Microcystaceae</taxon>
        <taxon>Microcystis</taxon>
    </lineage>
</organism>
<evidence type="ECO:0000313" key="1">
    <source>
        <dbReference type="EMBL" id="GCE59819.1"/>
    </source>
</evidence>
<protein>
    <submittedName>
        <fullName evidence="1">Uncharacterized protein</fullName>
    </submittedName>
</protein>
<dbReference type="InterPro" id="IPR010982">
    <property type="entry name" value="Lambda_DNA-bd_dom_sf"/>
</dbReference>
<proteinExistence type="predicted"/>
<name>A0A402DC72_MICAE</name>
<dbReference type="SUPFAM" id="SSF47413">
    <property type="entry name" value="lambda repressor-like DNA-binding domains"/>
    <property type="match status" value="1"/>
</dbReference>
<reference evidence="2" key="1">
    <citation type="submission" date="2018-12" db="EMBL/GenBank/DDBJ databases">
        <title>Genome sequence of Microcystis aeruginosa NIES-4285.</title>
        <authorList>
            <person name="Tanabe Y."/>
        </authorList>
    </citation>
    <scope>NUCLEOTIDE SEQUENCE [LARGE SCALE GENOMIC DNA]</scope>
    <source>
        <strain evidence="2">NIES-4285</strain>
    </source>
</reference>
<dbReference type="AlphaFoldDB" id="A0A402DC72"/>